<evidence type="ECO:0000313" key="3">
    <source>
        <dbReference type="Proteomes" id="UP001500620"/>
    </source>
</evidence>
<evidence type="ECO:0000256" key="1">
    <source>
        <dbReference type="SAM" id="Phobius"/>
    </source>
</evidence>
<dbReference type="Pfam" id="PF14329">
    <property type="entry name" value="DUF4386"/>
    <property type="match status" value="1"/>
</dbReference>
<keyword evidence="3" id="KW-1185">Reference proteome</keyword>
<protein>
    <recommendedName>
        <fullName evidence="4">DUF4386 domain-containing protein</fullName>
    </recommendedName>
</protein>
<feature type="transmembrane region" description="Helical" evidence="1">
    <location>
        <begin position="195"/>
        <end position="216"/>
    </location>
</feature>
<keyword evidence="1" id="KW-1133">Transmembrane helix</keyword>
<evidence type="ECO:0008006" key="4">
    <source>
        <dbReference type="Google" id="ProtNLM"/>
    </source>
</evidence>
<reference evidence="3" key="1">
    <citation type="journal article" date="2019" name="Int. J. Syst. Evol. Microbiol.">
        <title>The Global Catalogue of Microorganisms (GCM) 10K type strain sequencing project: providing services to taxonomists for standard genome sequencing and annotation.</title>
        <authorList>
            <consortium name="The Broad Institute Genomics Platform"/>
            <consortium name="The Broad Institute Genome Sequencing Center for Infectious Disease"/>
            <person name="Wu L."/>
            <person name="Ma J."/>
        </authorList>
    </citation>
    <scope>NUCLEOTIDE SEQUENCE [LARGE SCALE GENOMIC DNA]</scope>
    <source>
        <strain evidence="3">JCM 17441</strain>
    </source>
</reference>
<name>A0ABP8DI77_9ACTN</name>
<sequence length="229" mass="23956">MNPRKTALLGGVFYLITFAASFPALFLIGPVLDDPRYIVGAGNDTAARVTLGCLLDIVNALACVGTAVALFPVVRRQDETTALGFVTSRLLEAGTIMIGVVSLLAVLTLRRDLHGTADTEALVDTGRALVAVRDWTFLLGPSLMASLNALLLGSLMWRSRLVPRVIPAMGLVGGPLLLAATVAVMFGAFDQVSPITAVATLPVAAWELSVGVYLTVKGFRPSAPILATA</sequence>
<accession>A0ABP8DI77</accession>
<gene>
    <name evidence="2" type="ORF">GCM10022255_070660</name>
</gene>
<comment type="caution">
    <text evidence="2">The sequence shown here is derived from an EMBL/GenBank/DDBJ whole genome shotgun (WGS) entry which is preliminary data.</text>
</comment>
<feature type="transmembrane region" description="Helical" evidence="1">
    <location>
        <begin position="135"/>
        <end position="157"/>
    </location>
</feature>
<feature type="transmembrane region" description="Helical" evidence="1">
    <location>
        <begin position="7"/>
        <end position="29"/>
    </location>
</feature>
<organism evidence="2 3">
    <name type="scientific">Dactylosporangium darangshiense</name>
    <dbReference type="NCBI Taxonomy" id="579108"/>
    <lineage>
        <taxon>Bacteria</taxon>
        <taxon>Bacillati</taxon>
        <taxon>Actinomycetota</taxon>
        <taxon>Actinomycetes</taxon>
        <taxon>Micromonosporales</taxon>
        <taxon>Micromonosporaceae</taxon>
        <taxon>Dactylosporangium</taxon>
    </lineage>
</organism>
<dbReference type="Proteomes" id="UP001500620">
    <property type="component" value="Unassembled WGS sequence"/>
</dbReference>
<evidence type="ECO:0000313" key="2">
    <source>
        <dbReference type="EMBL" id="GAA4256719.1"/>
    </source>
</evidence>
<proteinExistence type="predicted"/>
<dbReference type="RefSeq" id="WP_345133685.1">
    <property type="nucleotide sequence ID" value="NZ_BAABAT010000025.1"/>
</dbReference>
<feature type="transmembrane region" description="Helical" evidence="1">
    <location>
        <begin position="169"/>
        <end position="189"/>
    </location>
</feature>
<dbReference type="EMBL" id="BAABAT010000025">
    <property type="protein sequence ID" value="GAA4256719.1"/>
    <property type="molecule type" value="Genomic_DNA"/>
</dbReference>
<keyword evidence="1" id="KW-0472">Membrane</keyword>
<feature type="transmembrane region" description="Helical" evidence="1">
    <location>
        <begin position="86"/>
        <end position="109"/>
    </location>
</feature>
<keyword evidence="1" id="KW-0812">Transmembrane</keyword>
<dbReference type="InterPro" id="IPR025495">
    <property type="entry name" value="DUF4386"/>
</dbReference>
<feature type="transmembrane region" description="Helical" evidence="1">
    <location>
        <begin position="49"/>
        <end position="74"/>
    </location>
</feature>